<feature type="domain" description="HTH luxR-type" evidence="6">
    <location>
        <begin position="148"/>
        <end position="212"/>
    </location>
</feature>
<dbReference type="SUPFAM" id="SSF46894">
    <property type="entry name" value="C-terminal effector domain of the bipartite response regulators"/>
    <property type="match status" value="1"/>
</dbReference>
<gene>
    <name evidence="8" type="ORF">FL583_03050</name>
</gene>
<dbReference type="OrthoDB" id="9808843at2"/>
<name>A0A545AYI3_9ACTN</name>
<dbReference type="InParanoid" id="A0A545AYI3"/>
<dbReference type="RefSeq" id="WP_142702904.1">
    <property type="nucleotide sequence ID" value="NZ_VIRS01000002.1"/>
</dbReference>
<keyword evidence="4" id="KW-0804">Transcription</keyword>
<dbReference type="CDD" id="cd06170">
    <property type="entry name" value="LuxR_C_like"/>
    <property type="match status" value="1"/>
</dbReference>
<evidence type="ECO:0000313" key="8">
    <source>
        <dbReference type="EMBL" id="TQS46386.1"/>
    </source>
</evidence>
<dbReference type="GO" id="GO:0003677">
    <property type="term" value="F:DNA binding"/>
    <property type="evidence" value="ECO:0007669"/>
    <property type="project" value="UniProtKB-KW"/>
</dbReference>
<dbReference type="EMBL" id="VIRS01000002">
    <property type="protein sequence ID" value="TQS46386.1"/>
    <property type="molecule type" value="Genomic_DNA"/>
</dbReference>
<dbReference type="PANTHER" id="PTHR43214">
    <property type="entry name" value="TWO-COMPONENT RESPONSE REGULATOR"/>
    <property type="match status" value="1"/>
</dbReference>
<feature type="modified residue" description="4-aspartylphosphate" evidence="5">
    <location>
        <position position="54"/>
    </location>
</feature>
<keyword evidence="2" id="KW-0805">Transcription regulation</keyword>
<comment type="caution">
    <text evidence="8">The sequence shown here is derived from an EMBL/GenBank/DDBJ whole genome shotgun (WGS) entry which is preliminary data.</text>
</comment>
<dbReference type="InterPro" id="IPR039420">
    <property type="entry name" value="WalR-like"/>
</dbReference>
<evidence type="ECO:0000256" key="2">
    <source>
        <dbReference type="ARBA" id="ARBA00023015"/>
    </source>
</evidence>
<keyword evidence="1 5" id="KW-0597">Phosphoprotein</keyword>
<sequence>MIRVLVADDEPLIRAGIRAVLESDPQLTVVAEVADGRSAVERATAPGVDVVLVDIRMPLLDGLGVVEEVHRRNPALPVVVLTSFGAEPNVLRAVQHRAAGFVLKNCAPAELIGAVRAAHAGDAYLSPAVARIVLGMVAPGDAERRRTAGARLAALSDRERDVADLVAEGLSNAAIGSRLRMTEPTIKTYVSRILTKLGCENRVQVALLVTSACRGRRS</sequence>
<evidence type="ECO:0000256" key="4">
    <source>
        <dbReference type="ARBA" id="ARBA00023163"/>
    </source>
</evidence>
<dbReference type="PROSITE" id="PS00622">
    <property type="entry name" value="HTH_LUXR_1"/>
    <property type="match status" value="1"/>
</dbReference>
<dbReference type="PROSITE" id="PS50043">
    <property type="entry name" value="HTH_LUXR_2"/>
    <property type="match status" value="1"/>
</dbReference>
<dbReference type="GO" id="GO:0006355">
    <property type="term" value="P:regulation of DNA-templated transcription"/>
    <property type="evidence" value="ECO:0007669"/>
    <property type="project" value="InterPro"/>
</dbReference>
<dbReference type="PRINTS" id="PR00038">
    <property type="entry name" value="HTHLUXR"/>
</dbReference>
<keyword evidence="3" id="KW-0238">DNA-binding</keyword>
<dbReference type="Pfam" id="PF00196">
    <property type="entry name" value="GerE"/>
    <property type="match status" value="1"/>
</dbReference>
<protein>
    <submittedName>
        <fullName evidence="8">Response regulator transcription factor</fullName>
    </submittedName>
</protein>
<dbReference type="CDD" id="cd17535">
    <property type="entry name" value="REC_NarL-like"/>
    <property type="match status" value="1"/>
</dbReference>
<evidence type="ECO:0000313" key="9">
    <source>
        <dbReference type="Proteomes" id="UP000317982"/>
    </source>
</evidence>
<dbReference type="PROSITE" id="PS50110">
    <property type="entry name" value="RESPONSE_REGULATORY"/>
    <property type="match status" value="1"/>
</dbReference>
<dbReference type="InterPro" id="IPR016032">
    <property type="entry name" value="Sig_transdc_resp-reg_C-effctor"/>
</dbReference>
<dbReference type="Pfam" id="PF00072">
    <property type="entry name" value="Response_reg"/>
    <property type="match status" value="1"/>
</dbReference>
<dbReference type="Gene3D" id="3.40.50.2300">
    <property type="match status" value="1"/>
</dbReference>
<dbReference type="SUPFAM" id="SSF52172">
    <property type="entry name" value="CheY-like"/>
    <property type="match status" value="1"/>
</dbReference>
<evidence type="ECO:0000256" key="5">
    <source>
        <dbReference type="PROSITE-ProRule" id="PRU00169"/>
    </source>
</evidence>
<evidence type="ECO:0000259" key="7">
    <source>
        <dbReference type="PROSITE" id="PS50110"/>
    </source>
</evidence>
<keyword evidence="9" id="KW-1185">Reference proteome</keyword>
<dbReference type="InterPro" id="IPR011006">
    <property type="entry name" value="CheY-like_superfamily"/>
</dbReference>
<dbReference type="Proteomes" id="UP000317982">
    <property type="component" value="Unassembled WGS sequence"/>
</dbReference>
<feature type="domain" description="Response regulatory" evidence="7">
    <location>
        <begin position="3"/>
        <end position="119"/>
    </location>
</feature>
<dbReference type="SMART" id="SM00448">
    <property type="entry name" value="REC"/>
    <property type="match status" value="1"/>
</dbReference>
<dbReference type="GO" id="GO:0000160">
    <property type="term" value="P:phosphorelay signal transduction system"/>
    <property type="evidence" value="ECO:0007669"/>
    <property type="project" value="InterPro"/>
</dbReference>
<evidence type="ECO:0000256" key="1">
    <source>
        <dbReference type="ARBA" id="ARBA00022553"/>
    </source>
</evidence>
<evidence type="ECO:0000256" key="3">
    <source>
        <dbReference type="ARBA" id="ARBA00023125"/>
    </source>
</evidence>
<dbReference type="InterPro" id="IPR058245">
    <property type="entry name" value="NreC/VraR/RcsB-like_REC"/>
</dbReference>
<dbReference type="AlphaFoldDB" id="A0A545AYI3"/>
<reference evidence="8 9" key="1">
    <citation type="submission" date="2019-07" db="EMBL/GenBank/DDBJ databases">
        <title>Cryptosporangium phraense sp. nov., isolated from plant litter.</title>
        <authorList>
            <person name="Suriyachadkun C."/>
        </authorList>
    </citation>
    <scope>NUCLEOTIDE SEQUENCE [LARGE SCALE GENOMIC DNA]</scope>
    <source>
        <strain evidence="8 9">A-T 5661</strain>
    </source>
</reference>
<organism evidence="8 9">
    <name type="scientific">Cryptosporangium phraense</name>
    <dbReference type="NCBI Taxonomy" id="2593070"/>
    <lineage>
        <taxon>Bacteria</taxon>
        <taxon>Bacillati</taxon>
        <taxon>Actinomycetota</taxon>
        <taxon>Actinomycetes</taxon>
        <taxon>Cryptosporangiales</taxon>
        <taxon>Cryptosporangiaceae</taxon>
        <taxon>Cryptosporangium</taxon>
    </lineage>
</organism>
<accession>A0A545AYI3</accession>
<proteinExistence type="predicted"/>
<dbReference type="PANTHER" id="PTHR43214:SF24">
    <property type="entry name" value="TRANSCRIPTIONAL REGULATORY PROTEIN NARL-RELATED"/>
    <property type="match status" value="1"/>
</dbReference>
<dbReference type="SMART" id="SM00421">
    <property type="entry name" value="HTH_LUXR"/>
    <property type="match status" value="1"/>
</dbReference>
<evidence type="ECO:0000259" key="6">
    <source>
        <dbReference type="PROSITE" id="PS50043"/>
    </source>
</evidence>
<dbReference type="InterPro" id="IPR000792">
    <property type="entry name" value="Tscrpt_reg_LuxR_C"/>
</dbReference>
<dbReference type="InterPro" id="IPR001789">
    <property type="entry name" value="Sig_transdc_resp-reg_receiver"/>
</dbReference>